<dbReference type="EMBL" id="BKCJ010000031">
    <property type="protein sequence ID" value="GEU28932.1"/>
    <property type="molecule type" value="Genomic_DNA"/>
</dbReference>
<feature type="region of interest" description="Disordered" evidence="1">
    <location>
        <begin position="559"/>
        <end position="578"/>
    </location>
</feature>
<proteinExistence type="predicted"/>
<comment type="caution">
    <text evidence="2">The sequence shown here is derived from an EMBL/GenBank/DDBJ whole genome shotgun (WGS) entry which is preliminary data.</text>
</comment>
<gene>
    <name evidence="2" type="ORF">Tci_000910</name>
</gene>
<organism evidence="2">
    <name type="scientific">Tanacetum cinerariifolium</name>
    <name type="common">Dalmatian daisy</name>
    <name type="synonym">Chrysanthemum cinerariifolium</name>
    <dbReference type="NCBI Taxonomy" id="118510"/>
    <lineage>
        <taxon>Eukaryota</taxon>
        <taxon>Viridiplantae</taxon>
        <taxon>Streptophyta</taxon>
        <taxon>Embryophyta</taxon>
        <taxon>Tracheophyta</taxon>
        <taxon>Spermatophyta</taxon>
        <taxon>Magnoliopsida</taxon>
        <taxon>eudicotyledons</taxon>
        <taxon>Gunneridae</taxon>
        <taxon>Pentapetalae</taxon>
        <taxon>asterids</taxon>
        <taxon>campanulids</taxon>
        <taxon>Asterales</taxon>
        <taxon>Asteraceae</taxon>
        <taxon>Asteroideae</taxon>
        <taxon>Anthemideae</taxon>
        <taxon>Anthemidinae</taxon>
        <taxon>Tanacetum</taxon>
    </lineage>
</organism>
<reference evidence="2" key="1">
    <citation type="journal article" date="2019" name="Sci. Rep.">
        <title>Draft genome of Tanacetum cinerariifolium, the natural source of mosquito coil.</title>
        <authorList>
            <person name="Yamashiro T."/>
            <person name="Shiraishi A."/>
            <person name="Satake H."/>
            <person name="Nakayama K."/>
        </authorList>
    </citation>
    <scope>NUCLEOTIDE SEQUENCE</scope>
</reference>
<evidence type="ECO:0000313" key="2">
    <source>
        <dbReference type="EMBL" id="GEU28932.1"/>
    </source>
</evidence>
<feature type="region of interest" description="Disordered" evidence="1">
    <location>
        <begin position="516"/>
        <end position="536"/>
    </location>
</feature>
<protein>
    <submittedName>
        <fullName evidence="2">Zf-BED domain-containing protein</fullName>
    </submittedName>
</protein>
<evidence type="ECO:0000256" key="1">
    <source>
        <dbReference type="SAM" id="MobiDB-lite"/>
    </source>
</evidence>
<sequence>MYSPFGKVLYLEDKDTFEEEYKIESEVFELLKISDDLFSYDTPFEIVFNEFRRLSSMEDNLFPYKLGVVEDSYFLCIEQPHDNLKNDDLDVYEPRVCYDENKQIYAEVVILINKRLARLIDITAEQWLDLNFRDHKKVNKEIMEELVSTWLVTSYRKQFVKYIGIKRRLEVYRLYTDMECDSFNVDFAELLASKFSNHMTMDWYTKNALWLYCTRVVQGLEDGDLKDEALKEKSILEGSWGHENREGNNFCSWLKECFCNYYELDCELIRKLKEYWWGKKEEEESSEDAWSDYSPDNDNDAIQTDQERFDNHKPLEDDDIIDLYGYLIPQDASYYVDEEEERFKERKSKLLGMPYEKASTFKSEKFEVIKYSLGPTEEYVAIKEYEARGAGFVWERVVEVIGSSGKWARGAGFMWERVVEVMGSSGKWWSGAGIVGKGVTSLAGGFGVNSNRLNVGGERQEESIDSGFARFNTIITSPKALDEDELIGNLKVHEVIMEKDSEIYRGEKERVKSIALKANKESSDDETSTSRSDDEEYAMTVRNFKKLFKRKGKFVRQLREEKKSFRQRDEKKGKSDQN</sequence>
<name>A0A699GI70_TANCI</name>
<dbReference type="AlphaFoldDB" id="A0A699GI70"/>
<feature type="compositionally biased region" description="Acidic residues" evidence="1">
    <location>
        <begin position="523"/>
        <end position="536"/>
    </location>
</feature>
<accession>A0A699GI70</accession>